<evidence type="ECO:0000313" key="2">
    <source>
        <dbReference type="Proteomes" id="UP000031036"/>
    </source>
</evidence>
<dbReference type="Proteomes" id="UP000031036">
    <property type="component" value="Unassembled WGS sequence"/>
</dbReference>
<protein>
    <submittedName>
        <fullName evidence="1">Uncharacterized protein</fullName>
    </submittedName>
</protein>
<evidence type="ECO:0000313" key="1">
    <source>
        <dbReference type="EMBL" id="KHN83366.1"/>
    </source>
</evidence>
<gene>
    <name evidence="1" type="ORF">Tcan_05383</name>
</gene>
<accession>A0A0B2VIN4</accession>
<organism evidence="1 2">
    <name type="scientific">Toxocara canis</name>
    <name type="common">Canine roundworm</name>
    <dbReference type="NCBI Taxonomy" id="6265"/>
    <lineage>
        <taxon>Eukaryota</taxon>
        <taxon>Metazoa</taxon>
        <taxon>Ecdysozoa</taxon>
        <taxon>Nematoda</taxon>
        <taxon>Chromadorea</taxon>
        <taxon>Rhabditida</taxon>
        <taxon>Spirurina</taxon>
        <taxon>Ascaridomorpha</taxon>
        <taxon>Ascaridoidea</taxon>
        <taxon>Toxocaridae</taxon>
        <taxon>Toxocara</taxon>
    </lineage>
</organism>
<reference evidence="1 2" key="1">
    <citation type="submission" date="2014-11" db="EMBL/GenBank/DDBJ databases">
        <title>Genetic blueprint of the zoonotic pathogen Toxocara canis.</title>
        <authorList>
            <person name="Zhu X.-Q."/>
            <person name="Korhonen P.K."/>
            <person name="Cai H."/>
            <person name="Young N.D."/>
            <person name="Nejsum P."/>
            <person name="von Samson-Himmelstjerna G."/>
            <person name="Boag P.R."/>
            <person name="Tan P."/>
            <person name="Li Q."/>
            <person name="Min J."/>
            <person name="Yang Y."/>
            <person name="Wang X."/>
            <person name="Fang X."/>
            <person name="Hall R.S."/>
            <person name="Hofmann A."/>
            <person name="Sternberg P.W."/>
            <person name="Jex A.R."/>
            <person name="Gasser R.B."/>
        </authorList>
    </citation>
    <scope>NUCLEOTIDE SEQUENCE [LARGE SCALE GENOMIC DNA]</scope>
    <source>
        <strain evidence="1">PN_DK_2014</strain>
    </source>
</reference>
<name>A0A0B2VIN4_TOXCA</name>
<proteinExistence type="predicted"/>
<sequence length="49" mass="5484">MALRWANQTSPKSDDASRKEHFVMAMFHECALNEEGFGASRRQSVSVAV</sequence>
<dbReference type="AlphaFoldDB" id="A0A0B2VIN4"/>
<dbReference type="EMBL" id="JPKZ01001201">
    <property type="protein sequence ID" value="KHN83366.1"/>
    <property type="molecule type" value="Genomic_DNA"/>
</dbReference>
<keyword evidence="2" id="KW-1185">Reference proteome</keyword>
<comment type="caution">
    <text evidence="1">The sequence shown here is derived from an EMBL/GenBank/DDBJ whole genome shotgun (WGS) entry which is preliminary data.</text>
</comment>